<organism evidence="1 2">
    <name type="scientific">Cercospora kikuchii</name>
    <dbReference type="NCBI Taxonomy" id="84275"/>
    <lineage>
        <taxon>Eukaryota</taxon>
        <taxon>Fungi</taxon>
        <taxon>Dikarya</taxon>
        <taxon>Ascomycota</taxon>
        <taxon>Pezizomycotina</taxon>
        <taxon>Dothideomycetes</taxon>
        <taxon>Dothideomycetidae</taxon>
        <taxon>Mycosphaerellales</taxon>
        <taxon>Mycosphaerellaceae</taxon>
        <taxon>Cercospora</taxon>
    </lineage>
</organism>
<name>A0A9P3FER1_9PEZI</name>
<keyword evidence="2" id="KW-1185">Reference proteome</keyword>
<evidence type="ECO:0000313" key="2">
    <source>
        <dbReference type="Proteomes" id="UP000825890"/>
    </source>
</evidence>
<reference evidence="1 2" key="1">
    <citation type="submission" date="2021-01" db="EMBL/GenBank/DDBJ databases">
        <title>Cercospora kikuchii MAFF 305040 whole genome shotgun sequence.</title>
        <authorList>
            <person name="Kashiwa T."/>
            <person name="Suzuki T."/>
        </authorList>
    </citation>
    <scope>NUCLEOTIDE SEQUENCE [LARGE SCALE GENOMIC DNA]</scope>
    <source>
        <strain evidence="1 2">MAFF 305040</strain>
    </source>
</reference>
<accession>A0A9P3FER1</accession>
<dbReference type="RefSeq" id="XP_044659158.1">
    <property type="nucleotide sequence ID" value="XM_044803223.1"/>
</dbReference>
<proteinExistence type="predicted"/>
<evidence type="ECO:0000313" key="1">
    <source>
        <dbReference type="EMBL" id="GIZ44671.1"/>
    </source>
</evidence>
<dbReference type="Proteomes" id="UP000825890">
    <property type="component" value="Unassembled WGS sequence"/>
</dbReference>
<protein>
    <submittedName>
        <fullName evidence="1">Uncharacterized protein</fullName>
    </submittedName>
</protein>
<dbReference type="EMBL" id="BOLY01000005">
    <property type="protein sequence ID" value="GIZ44671.1"/>
    <property type="molecule type" value="Genomic_DNA"/>
</dbReference>
<dbReference type="GeneID" id="68293437"/>
<sequence length="146" mass="15998">MSGPKVITDLNFHVLDDDDFVPNQVTEAYGGSPDLMKGHGGSYSYLSVTAGKEYARALTGIVLEITSSARQGLTDVAKGCGGDCVYLEEFRDENDRTKIQEISIVRSDTELNEDDFRMRGFSGWTGDVCRGRGGDYVHVAWKTCSV</sequence>
<gene>
    <name evidence="1" type="ORF">CKM354_000786200</name>
</gene>
<dbReference type="OrthoDB" id="3938940at2759"/>
<dbReference type="AlphaFoldDB" id="A0A9P3FER1"/>
<comment type="caution">
    <text evidence="1">The sequence shown here is derived from an EMBL/GenBank/DDBJ whole genome shotgun (WGS) entry which is preliminary data.</text>
</comment>